<organism evidence="2 3">
    <name type="scientific">Solanum bulbocastanum</name>
    <name type="common">Wild potato</name>
    <dbReference type="NCBI Taxonomy" id="147425"/>
    <lineage>
        <taxon>Eukaryota</taxon>
        <taxon>Viridiplantae</taxon>
        <taxon>Streptophyta</taxon>
        <taxon>Embryophyta</taxon>
        <taxon>Tracheophyta</taxon>
        <taxon>Spermatophyta</taxon>
        <taxon>Magnoliopsida</taxon>
        <taxon>eudicotyledons</taxon>
        <taxon>Gunneridae</taxon>
        <taxon>Pentapetalae</taxon>
        <taxon>asterids</taxon>
        <taxon>lamiids</taxon>
        <taxon>Solanales</taxon>
        <taxon>Solanaceae</taxon>
        <taxon>Solanoideae</taxon>
        <taxon>Solaneae</taxon>
        <taxon>Solanum</taxon>
    </lineage>
</organism>
<feature type="region of interest" description="Disordered" evidence="1">
    <location>
        <begin position="27"/>
        <end position="47"/>
    </location>
</feature>
<name>A0AAN8TAH4_SOLBU</name>
<reference evidence="2 3" key="1">
    <citation type="submission" date="2024-02" db="EMBL/GenBank/DDBJ databases">
        <title>de novo genome assembly of Solanum bulbocastanum strain 11H21.</title>
        <authorList>
            <person name="Hosaka A.J."/>
        </authorList>
    </citation>
    <scope>NUCLEOTIDE SEQUENCE [LARGE SCALE GENOMIC DNA]</scope>
    <source>
        <tissue evidence="2">Young leaves</tissue>
    </source>
</reference>
<gene>
    <name evidence="2" type="ORF">RDI58_017804</name>
</gene>
<evidence type="ECO:0000313" key="2">
    <source>
        <dbReference type="EMBL" id="KAK6784349.1"/>
    </source>
</evidence>
<accession>A0AAN8TAH4</accession>
<evidence type="ECO:0000313" key="3">
    <source>
        <dbReference type="Proteomes" id="UP001371456"/>
    </source>
</evidence>
<proteinExistence type="predicted"/>
<dbReference type="EMBL" id="JBANQN010000007">
    <property type="protein sequence ID" value="KAK6784349.1"/>
    <property type="molecule type" value="Genomic_DNA"/>
</dbReference>
<comment type="caution">
    <text evidence="2">The sequence shown here is derived from an EMBL/GenBank/DDBJ whole genome shotgun (WGS) entry which is preliminary data.</text>
</comment>
<dbReference type="AlphaFoldDB" id="A0AAN8TAH4"/>
<keyword evidence="3" id="KW-1185">Reference proteome</keyword>
<dbReference type="Proteomes" id="UP001371456">
    <property type="component" value="Unassembled WGS sequence"/>
</dbReference>
<sequence>MKTLTQKNKKDLYDFVEKIILDKEQQKDIDEEASKPRATIDNMDDNPKIVVSSKSKCVHESTLDPTKEDARISLKQNDIVQSQLHEKRQKVLQ</sequence>
<evidence type="ECO:0000256" key="1">
    <source>
        <dbReference type="SAM" id="MobiDB-lite"/>
    </source>
</evidence>
<protein>
    <submittedName>
        <fullName evidence="2">Uncharacterized protein</fullName>
    </submittedName>
</protein>